<proteinExistence type="predicted"/>
<dbReference type="EnsemblMetazoa" id="CJA06342.1">
    <property type="protein sequence ID" value="CJA06342.1"/>
    <property type="gene ID" value="WBGene00125546"/>
</dbReference>
<feature type="region of interest" description="Disordered" evidence="1">
    <location>
        <begin position="54"/>
        <end position="75"/>
    </location>
</feature>
<dbReference type="Proteomes" id="UP000005237">
    <property type="component" value="Unassembled WGS sequence"/>
</dbReference>
<reference evidence="2" key="2">
    <citation type="submission" date="2022-06" db="UniProtKB">
        <authorList>
            <consortium name="EnsemblMetazoa"/>
        </authorList>
    </citation>
    <scope>IDENTIFICATION</scope>
    <source>
        <strain evidence="2">DF5081</strain>
    </source>
</reference>
<keyword evidence="3" id="KW-1185">Reference proteome</keyword>
<dbReference type="AlphaFoldDB" id="A0A8R1DLR2"/>
<sequence length="75" mass="8357">MIHPLTRYFKVGDVDVSILARAFPKEKMADEDGPWSAQSLFNALEARVKKEKIDGKVAPNAEQTGISSPFKLPRN</sequence>
<name>A0A8R1DLR2_CAEJA</name>
<accession>A0A8R1DLR2</accession>
<protein>
    <submittedName>
        <fullName evidence="2">Uncharacterized protein</fullName>
    </submittedName>
</protein>
<organism evidence="2 3">
    <name type="scientific">Caenorhabditis japonica</name>
    <dbReference type="NCBI Taxonomy" id="281687"/>
    <lineage>
        <taxon>Eukaryota</taxon>
        <taxon>Metazoa</taxon>
        <taxon>Ecdysozoa</taxon>
        <taxon>Nematoda</taxon>
        <taxon>Chromadorea</taxon>
        <taxon>Rhabditida</taxon>
        <taxon>Rhabditina</taxon>
        <taxon>Rhabditomorpha</taxon>
        <taxon>Rhabditoidea</taxon>
        <taxon>Rhabditidae</taxon>
        <taxon>Peloderinae</taxon>
        <taxon>Caenorhabditis</taxon>
    </lineage>
</organism>
<evidence type="ECO:0000313" key="2">
    <source>
        <dbReference type="EnsemblMetazoa" id="CJA06342.1"/>
    </source>
</evidence>
<evidence type="ECO:0000313" key="3">
    <source>
        <dbReference type="Proteomes" id="UP000005237"/>
    </source>
</evidence>
<reference evidence="3" key="1">
    <citation type="submission" date="2010-08" db="EMBL/GenBank/DDBJ databases">
        <authorList>
            <consortium name="Caenorhabditis japonica Sequencing Consortium"/>
            <person name="Wilson R.K."/>
        </authorList>
    </citation>
    <scope>NUCLEOTIDE SEQUENCE [LARGE SCALE GENOMIC DNA]</scope>
    <source>
        <strain evidence="3">DF5081</strain>
    </source>
</reference>
<evidence type="ECO:0000256" key="1">
    <source>
        <dbReference type="SAM" id="MobiDB-lite"/>
    </source>
</evidence>